<gene>
    <name evidence="1" type="ORF">ALEPTO_LOCUS5943</name>
</gene>
<protein>
    <submittedName>
        <fullName evidence="1">10211_t:CDS:1</fullName>
    </submittedName>
</protein>
<organism evidence="1 2">
    <name type="scientific">Ambispora leptoticha</name>
    <dbReference type="NCBI Taxonomy" id="144679"/>
    <lineage>
        <taxon>Eukaryota</taxon>
        <taxon>Fungi</taxon>
        <taxon>Fungi incertae sedis</taxon>
        <taxon>Mucoromycota</taxon>
        <taxon>Glomeromycotina</taxon>
        <taxon>Glomeromycetes</taxon>
        <taxon>Archaeosporales</taxon>
        <taxon>Ambisporaceae</taxon>
        <taxon>Ambispora</taxon>
    </lineage>
</organism>
<evidence type="ECO:0000313" key="2">
    <source>
        <dbReference type="Proteomes" id="UP000789508"/>
    </source>
</evidence>
<accession>A0A9N9FQB0</accession>
<dbReference type="AlphaFoldDB" id="A0A9N9FQB0"/>
<evidence type="ECO:0000313" key="1">
    <source>
        <dbReference type="EMBL" id="CAG8552476.1"/>
    </source>
</evidence>
<comment type="caution">
    <text evidence="1">The sequence shown here is derived from an EMBL/GenBank/DDBJ whole genome shotgun (WGS) entry which is preliminary data.</text>
</comment>
<keyword evidence="2" id="KW-1185">Reference proteome</keyword>
<dbReference type="EMBL" id="CAJVPS010001858">
    <property type="protein sequence ID" value="CAG8552476.1"/>
    <property type="molecule type" value="Genomic_DNA"/>
</dbReference>
<feature type="non-terminal residue" evidence="1">
    <location>
        <position position="66"/>
    </location>
</feature>
<dbReference type="Proteomes" id="UP000789508">
    <property type="component" value="Unassembled WGS sequence"/>
</dbReference>
<sequence length="66" mass="7855">VIWLNGIYDLARIHGEIFEIWVGLQRQIVLRSLEAWETDTGITFNQVGDLIEVFERILRIFMEHLK</sequence>
<name>A0A9N9FQB0_9GLOM</name>
<proteinExistence type="predicted"/>
<reference evidence="1" key="1">
    <citation type="submission" date="2021-06" db="EMBL/GenBank/DDBJ databases">
        <authorList>
            <person name="Kallberg Y."/>
            <person name="Tangrot J."/>
            <person name="Rosling A."/>
        </authorList>
    </citation>
    <scope>NUCLEOTIDE SEQUENCE</scope>
    <source>
        <strain evidence="1">FL130A</strain>
    </source>
</reference>
<dbReference type="OrthoDB" id="1470350at2759"/>